<reference evidence="1" key="1">
    <citation type="submission" date="2019-10" db="EMBL/GenBank/DDBJ databases">
        <title>Draft genome sequece of Microseira wollei NIES-4236.</title>
        <authorList>
            <person name="Yamaguchi H."/>
            <person name="Suzuki S."/>
            <person name="Kawachi M."/>
        </authorList>
    </citation>
    <scope>NUCLEOTIDE SEQUENCE</scope>
    <source>
        <strain evidence="1">NIES-4236</strain>
    </source>
</reference>
<dbReference type="AlphaFoldDB" id="A0AAV3WFR5"/>
<evidence type="ECO:0000313" key="2">
    <source>
        <dbReference type="Proteomes" id="UP001050975"/>
    </source>
</evidence>
<proteinExistence type="predicted"/>
<comment type="caution">
    <text evidence="1">The sequence shown here is derived from an EMBL/GenBank/DDBJ whole genome shotgun (WGS) entry which is preliminary data.</text>
</comment>
<accession>A0AAV3WFR5</accession>
<dbReference type="EMBL" id="BLAY01000019">
    <property type="protein sequence ID" value="GET36879.1"/>
    <property type="molecule type" value="Genomic_DNA"/>
</dbReference>
<name>A0AAV3WFR5_9CYAN</name>
<evidence type="ECO:0000313" key="1">
    <source>
        <dbReference type="EMBL" id="GET36879.1"/>
    </source>
</evidence>
<sequence>MALKKVKGQRIETKTLRTKLHRSGFDFAQTNRLFSEVTLFFVWVIAEDPSGVDSEDFKRYYEPRFFGNQPTKTFPFDCPQVFRRAALAKAVGIYKSWRSNKQNWDIRVAKRLAKLSSLQRGKPMKKHKPPVLPTELNLNASLYAGMFKDDTGSSILLRLWTLKAWAWVKFHYDSSPLQAGWSTSTPTLVVKRDGTVWLNWVIERYMPATGGIRTLMQHGNRFITVDTDLDGEICKAAAYDVDVDGELHELDRITVRGHKAHTARRKSRLGKIAQLMRKTGRIAKGFAQKRWSKIKRCEQDAARQIARQIVNFALKHECAVIVFEHLSKLRPQKGRYSKRSNQKRSYWLKAAVQEQVARIARTDHNILTAKVNPRDTSNTEAITGEQVMRTNDMPTAKRWQSVQVWDDFAGAQGYHPGSLAVTRRGKIINAALNACRRIALKFASRYTSKAHLAINGCIGVVYQPRCCGSVTPP</sequence>
<protein>
    <recommendedName>
        <fullName evidence="3">Transposase</fullName>
    </recommendedName>
</protein>
<gene>
    <name evidence="1" type="ORF">MiSe_16310</name>
</gene>
<dbReference type="Proteomes" id="UP001050975">
    <property type="component" value="Unassembled WGS sequence"/>
</dbReference>
<evidence type="ECO:0008006" key="3">
    <source>
        <dbReference type="Google" id="ProtNLM"/>
    </source>
</evidence>
<dbReference type="RefSeq" id="WP_226577349.1">
    <property type="nucleotide sequence ID" value="NZ_BLAY01000019.1"/>
</dbReference>
<keyword evidence="2" id="KW-1185">Reference proteome</keyword>
<organism evidence="1 2">
    <name type="scientific">Microseira wollei NIES-4236</name>
    <dbReference type="NCBI Taxonomy" id="2530354"/>
    <lineage>
        <taxon>Bacteria</taxon>
        <taxon>Bacillati</taxon>
        <taxon>Cyanobacteriota</taxon>
        <taxon>Cyanophyceae</taxon>
        <taxon>Oscillatoriophycideae</taxon>
        <taxon>Aerosakkonematales</taxon>
        <taxon>Aerosakkonemataceae</taxon>
        <taxon>Microseira</taxon>
    </lineage>
</organism>